<protein>
    <recommendedName>
        <fullName evidence="7">BHLH domain-containing protein</fullName>
    </recommendedName>
</protein>
<evidence type="ECO:0000256" key="2">
    <source>
        <dbReference type="ARBA" id="ARBA00023015"/>
    </source>
</evidence>
<feature type="region of interest" description="Disordered" evidence="6">
    <location>
        <begin position="162"/>
        <end position="191"/>
    </location>
</feature>
<dbReference type="Gene3D" id="4.10.280.10">
    <property type="entry name" value="Helix-loop-helix DNA-binding domain"/>
    <property type="match status" value="1"/>
</dbReference>
<evidence type="ECO:0000256" key="5">
    <source>
        <dbReference type="ARBA" id="ARBA00023242"/>
    </source>
</evidence>
<dbReference type="GeneID" id="87956839"/>
<keyword evidence="4" id="KW-0804">Transcription</keyword>
<feature type="region of interest" description="Disordered" evidence="6">
    <location>
        <begin position="47"/>
        <end position="72"/>
    </location>
</feature>
<feature type="region of interest" description="Disordered" evidence="6">
    <location>
        <begin position="415"/>
        <end position="435"/>
    </location>
</feature>
<keyword evidence="5" id="KW-0539">Nucleus</keyword>
<evidence type="ECO:0000256" key="3">
    <source>
        <dbReference type="ARBA" id="ARBA00023125"/>
    </source>
</evidence>
<dbReference type="InterPro" id="IPR052207">
    <property type="entry name" value="Max-like/E-box_TFs"/>
</dbReference>
<dbReference type="Proteomes" id="UP001329825">
    <property type="component" value="Chromosome 6"/>
</dbReference>
<dbReference type="Pfam" id="PF00010">
    <property type="entry name" value="HLH"/>
    <property type="match status" value="1"/>
</dbReference>
<name>A0ABZ1D131_9TREE</name>
<evidence type="ECO:0000256" key="4">
    <source>
        <dbReference type="ARBA" id="ARBA00023163"/>
    </source>
</evidence>
<gene>
    <name evidence="8" type="ORF">IL334_004708</name>
</gene>
<keyword evidence="9" id="KW-1185">Reference proteome</keyword>
<evidence type="ECO:0000256" key="1">
    <source>
        <dbReference type="ARBA" id="ARBA00004123"/>
    </source>
</evidence>
<evidence type="ECO:0000313" key="9">
    <source>
        <dbReference type="Proteomes" id="UP001329825"/>
    </source>
</evidence>
<comment type="subcellular location">
    <subcellularLocation>
        <location evidence="1">Nucleus</location>
    </subcellularLocation>
</comment>
<feature type="domain" description="BHLH" evidence="7">
    <location>
        <begin position="335"/>
        <end position="385"/>
    </location>
</feature>
<feature type="compositionally biased region" description="Low complexity" evidence="6">
    <location>
        <begin position="178"/>
        <end position="190"/>
    </location>
</feature>
<dbReference type="PANTHER" id="PTHR15741">
    <property type="entry name" value="BASIC HELIX-LOOP-HELIX ZIP TRANSCRIPTION FACTOR"/>
    <property type="match status" value="1"/>
</dbReference>
<keyword evidence="3" id="KW-0238">DNA-binding</keyword>
<proteinExistence type="predicted"/>
<evidence type="ECO:0000313" key="8">
    <source>
        <dbReference type="EMBL" id="WRT67736.1"/>
    </source>
</evidence>
<dbReference type="InterPro" id="IPR036638">
    <property type="entry name" value="HLH_DNA-bd_sf"/>
</dbReference>
<sequence length="435" mass="48106">MSNTTPFSTFNDRSIEYQDTSFNSTLSDDIFDSSFSFMNPDSSNMDYYIASPDAHQSPDPSNTESQNTTSNNNLEEIEVQDLNMGNKEDTDHNQNHHFSLSPLTMSDPHVIFSQPQANTDTSAGSYQYPPYAMTYESISALNHSHSHSTAIHPTYYHPYRSSATGDFSRSPRSPPRSPALSSSPHGSSFSNRLSFGIPTSVSPTLVSPHSIVGSQLSDTSPNHPYMYQLPLTYGTPLNSITNLANVSPTGPGLSMVAGFPCPMPPQQLQASPPTKGRPISRPRQPRANARKIIKQEEEDDDVSDVEEENIGSGLGLSAAANTHGDRVLVSSKREDIRRARIESEQRRRDELREGFRRLKEALPDTNQRASKVSLLDRSVLHIQSIESANRYLLGQVDEASRECAKLREMLHNELSLRQRTASNSPGSGSQSNRPH</sequence>
<feature type="compositionally biased region" description="Acidic residues" evidence="6">
    <location>
        <begin position="296"/>
        <end position="305"/>
    </location>
</feature>
<dbReference type="PROSITE" id="PS50888">
    <property type="entry name" value="BHLH"/>
    <property type="match status" value="1"/>
</dbReference>
<accession>A0ABZ1D131</accession>
<dbReference type="CDD" id="cd00083">
    <property type="entry name" value="bHLH_SF"/>
    <property type="match status" value="1"/>
</dbReference>
<dbReference type="SMART" id="SM00353">
    <property type="entry name" value="HLH"/>
    <property type="match status" value="1"/>
</dbReference>
<dbReference type="InterPro" id="IPR011598">
    <property type="entry name" value="bHLH_dom"/>
</dbReference>
<dbReference type="PANTHER" id="PTHR15741:SF27">
    <property type="entry name" value="TRANSCRIPTION FACTOR AP-4"/>
    <property type="match status" value="1"/>
</dbReference>
<feature type="compositionally biased region" description="Low complexity" evidence="6">
    <location>
        <begin position="61"/>
        <end position="72"/>
    </location>
</feature>
<reference evidence="8 9" key="1">
    <citation type="submission" date="2024-01" db="EMBL/GenBank/DDBJ databases">
        <title>Comparative genomics of Cryptococcus and Kwoniella reveals pathogenesis evolution and contrasting modes of karyotype evolution via chromosome fusion or intercentromeric recombination.</title>
        <authorList>
            <person name="Coelho M.A."/>
            <person name="David-Palma M."/>
            <person name="Shea T."/>
            <person name="Bowers K."/>
            <person name="McGinley-Smith S."/>
            <person name="Mohammad A.W."/>
            <person name="Gnirke A."/>
            <person name="Yurkov A.M."/>
            <person name="Nowrousian M."/>
            <person name="Sun S."/>
            <person name="Cuomo C.A."/>
            <person name="Heitman J."/>
        </authorList>
    </citation>
    <scope>NUCLEOTIDE SEQUENCE [LARGE SCALE GENOMIC DNA]</scope>
    <source>
        <strain evidence="8">CBS 11374</strain>
    </source>
</reference>
<feature type="compositionally biased region" description="Polar residues" evidence="6">
    <location>
        <begin position="417"/>
        <end position="435"/>
    </location>
</feature>
<dbReference type="RefSeq" id="XP_062792476.1">
    <property type="nucleotide sequence ID" value="XM_062936425.1"/>
</dbReference>
<dbReference type="SUPFAM" id="SSF47459">
    <property type="entry name" value="HLH, helix-loop-helix DNA-binding domain"/>
    <property type="match status" value="1"/>
</dbReference>
<evidence type="ECO:0000259" key="7">
    <source>
        <dbReference type="PROSITE" id="PS50888"/>
    </source>
</evidence>
<feature type="compositionally biased region" description="Basic residues" evidence="6">
    <location>
        <begin position="278"/>
        <end position="292"/>
    </location>
</feature>
<feature type="region of interest" description="Disordered" evidence="6">
    <location>
        <begin position="265"/>
        <end position="305"/>
    </location>
</feature>
<organism evidence="8 9">
    <name type="scientific">Kwoniella shivajii</name>
    <dbReference type="NCBI Taxonomy" id="564305"/>
    <lineage>
        <taxon>Eukaryota</taxon>
        <taxon>Fungi</taxon>
        <taxon>Dikarya</taxon>
        <taxon>Basidiomycota</taxon>
        <taxon>Agaricomycotina</taxon>
        <taxon>Tremellomycetes</taxon>
        <taxon>Tremellales</taxon>
        <taxon>Cryptococcaceae</taxon>
        <taxon>Kwoniella</taxon>
    </lineage>
</organism>
<dbReference type="EMBL" id="CP141886">
    <property type="protein sequence ID" value="WRT67736.1"/>
    <property type="molecule type" value="Genomic_DNA"/>
</dbReference>
<evidence type="ECO:0000256" key="6">
    <source>
        <dbReference type="SAM" id="MobiDB-lite"/>
    </source>
</evidence>
<keyword evidence="2" id="KW-0805">Transcription regulation</keyword>